<reference evidence="7" key="2">
    <citation type="submission" date="2017-06" db="EMBL/GenBank/DDBJ databases">
        <title>WGS assembly of Brachypodium distachyon.</title>
        <authorList>
            <consortium name="The International Brachypodium Initiative"/>
            <person name="Lucas S."/>
            <person name="Harmon-Smith M."/>
            <person name="Lail K."/>
            <person name="Tice H."/>
            <person name="Grimwood J."/>
            <person name="Bruce D."/>
            <person name="Barry K."/>
            <person name="Shu S."/>
            <person name="Lindquist E."/>
            <person name="Wang M."/>
            <person name="Pitluck S."/>
            <person name="Vogel J.P."/>
            <person name="Garvin D.F."/>
            <person name="Mockler T.C."/>
            <person name="Schmutz J."/>
            <person name="Rokhsar D."/>
            <person name="Bevan M.W."/>
        </authorList>
    </citation>
    <scope>NUCLEOTIDE SEQUENCE</scope>
    <source>
        <strain evidence="7">Bd21</strain>
    </source>
</reference>
<feature type="compositionally biased region" description="Low complexity" evidence="5">
    <location>
        <begin position="90"/>
        <end position="101"/>
    </location>
</feature>
<evidence type="ECO:0000313" key="7">
    <source>
        <dbReference type="EMBL" id="KQJ91698.1"/>
    </source>
</evidence>
<dbReference type="InterPro" id="IPR006638">
    <property type="entry name" value="Elp3/MiaA/NifB-like_rSAM"/>
</dbReference>
<dbReference type="PANTHER" id="PTHR13932">
    <property type="entry name" value="COPROPORPHYRINIGEN III OXIDASE"/>
    <property type="match status" value="1"/>
</dbReference>
<evidence type="ECO:0000256" key="3">
    <source>
        <dbReference type="ARBA" id="ARBA00033094"/>
    </source>
</evidence>
<dbReference type="InParanoid" id="A0A0Q3HE17"/>
<dbReference type="GO" id="GO:0006779">
    <property type="term" value="P:porphyrin-containing compound biosynthetic process"/>
    <property type="evidence" value="ECO:0000318"/>
    <property type="project" value="GO_Central"/>
</dbReference>
<reference evidence="8" key="3">
    <citation type="submission" date="2018-08" db="UniProtKB">
        <authorList>
            <consortium name="EnsemblPlants"/>
        </authorList>
    </citation>
    <scope>IDENTIFICATION</scope>
    <source>
        <strain evidence="8">cv. Bd21</strain>
    </source>
</reference>
<protein>
    <recommendedName>
        <fullName evidence="2">Radical S-adenosyl methionine domain-containing protein 1, mitochondrial</fullName>
    </recommendedName>
    <alternativeName>
        <fullName evidence="3">Putative heme chaperone</fullName>
    </alternativeName>
</protein>
<name>A0A0Q3HE17_BRADI</name>
<dbReference type="CDD" id="cd01335">
    <property type="entry name" value="Radical_SAM"/>
    <property type="match status" value="1"/>
</dbReference>
<dbReference type="SFLD" id="SFLDG01065">
    <property type="entry name" value="anaerobic_coproporphyrinogen-I"/>
    <property type="match status" value="1"/>
</dbReference>
<evidence type="ECO:0000256" key="1">
    <source>
        <dbReference type="ARBA" id="ARBA00006100"/>
    </source>
</evidence>
<dbReference type="InterPro" id="IPR034505">
    <property type="entry name" value="Coproporphyrinogen-III_oxidase"/>
</dbReference>
<evidence type="ECO:0000256" key="5">
    <source>
        <dbReference type="SAM" id="MobiDB-lite"/>
    </source>
</evidence>
<dbReference type="PANTHER" id="PTHR13932:SF5">
    <property type="entry name" value="RADICAL S-ADENOSYL METHIONINE DOMAIN-CONTAINING PROTEIN 1, MITOCHONDRIAL"/>
    <property type="match status" value="1"/>
</dbReference>
<gene>
    <name evidence="7" type="ORF">BRADI_4g39227v3</name>
</gene>
<dbReference type="PROSITE" id="PS51918">
    <property type="entry name" value="RADICAL_SAM"/>
    <property type="match status" value="1"/>
</dbReference>
<dbReference type="NCBIfam" id="TIGR00539">
    <property type="entry name" value="hemN_rel"/>
    <property type="match status" value="1"/>
</dbReference>
<evidence type="ECO:0000313" key="9">
    <source>
        <dbReference type="Proteomes" id="UP000008810"/>
    </source>
</evidence>
<reference evidence="7 8" key="1">
    <citation type="journal article" date="2010" name="Nature">
        <title>Genome sequencing and analysis of the model grass Brachypodium distachyon.</title>
        <authorList>
            <consortium name="International Brachypodium Initiative"/>
        </authorList>
    </citation>
    <scope>NUCLEOTIDE SEQUENCE [LARGE SCALE GENOMIC DNA]</scope>
    <source>
        <strain evidence="7 8">Bd21</strain>
    </source>
</reference>
<comment type="similarity">
    <text evidence="1">Belongs to the anaerobic coproporphyrinogen-III oxidase family. HemW subfamily.</text>
</comment>
<feature type="domain" description="Radical SAM core" evidence="6">
    <location>
        <begin position="103"/>
        <end position="349"/>
    </location>
</feature>
<dbReference type="EnsemblPlants" id="KQJ91698">
    <property type="protein sequence ID" value="KQJ91698"/>
    <property type="gene ID" value="BRADI_4g39227v3"/>
</dbReference>
<dbReference type="Pfam" id="PF04055">
    <property type="entry name" value="Radical_SAM"/>
    <property type="match status" value="1"/>
</dbReference>
<dbReference type="InterPro" id="IPR004559">
    <property type="entry name" value="HemW-like"/>
</dbReference>
<dbReference type="OrthoDB" id="431409at2759"/>
<dbReference type="EMBL" id="CM000883">
    <property type="protein sequence ID" value="KQJ91698.1"/>
    <property type="molecule type" value="Genomic_DNA"/>
</dbReference>
<sequence length="530" mass="58687">MGCSESEGQLARTVVKLFLALKLQKNGLVHSSTLIAHPYRIDSLDWIVLLVPPGPLGSRWSAMLRSALPFVFQFPHRKPPPIRPRPPPVRRYASPPAAAGSVPPPLPPSSAYVHLPFCRKRCHYCDFPIVALGSSSPSPRGEAEDPRIADYVRLLLREVAATRAVSDDGVPLETIFFGGGTPSLVPPRLVAAVLDALRGKFGLSACPEVSIEMDPGTFDAAKLRELVGVGVNRVSLGVQAFQEDLLRACGRAHGLAEVREAVGIVTGCEGLQNWSMDLISSLPNQTEEMWEESLRCTIDARPTHVSVYDLQIEQGTKFGQMYTPGVYPLPNETDSANFYKMASKRLSEAGYKHYEISSYCRTGYECKHNLTYWQNRPFYAFGLGSASYINGVRFSRPRRMKEYADWVQKLEDGTWCHESITSEMKDMAMDSVMLSLRTAWGLDLHSFSKSYGKNLTLSLCSMFRPFVESGLVIAMDAERQALHPSEFELELDSENKGETGSRVAFIRLSDPDGFLLSNELISLAFGIISP</sequence>
<keyword evidence="9" id="KW-1185">Reference proteome</keyword>
<dbReference type="STRING" id="15368.A0A0Q3HE17"/>
<dbReference type="GO" id="GO:0005737">
    <property type="term" value="C:cytoplasm"/>
    <property type="evidence" value="ECO:0000318"/>
    <property type="project" value="GO_Central"/>
</dbReference>
<evidence type="ECO:0000256" key="4">
    <source>
        <dbReference type="ARBA" id="ARBA00045130"/>
    </source>
</evidence>
<accession>A0A0Q3HE17</accession>
<dbReference type="FunCoup" id="A0A0Q3HE17">
    <property type="interactions" value="85"/>
</dbReference>
<evidence type="ECO:0000259" key="6">
    <source>
        <dbReference type="PROSITE" id="PS51918"/>
    </source>
</evidence>
<dbReference type="InterPro" id="IPR007197">
    <property type="entry name" value="rSAM"/>
</dbReference>
<dbReference type="Gene3D" id="3.30.750.200">
    <property type="match status" value="1"/>
</dbReference>
<dbReference type="SMART" id="SM00729">
    <property type="entry name" value="Elp3"/>
    <property type="match status" value="1"/>
</dbReference>
<proteinExistence type="inferred from homology"/>
<dbReference type="SFLD" id="SFLDS00029">
    <property type="entry name" value="Radical_SAM"/>
    <property type="match status" value="1"/>
</dbReference>
<dbReference type="ExpressionAtlas" id="A0A0Q3HE17">
    <property type="expression patterns" value="baseline and differential"/>
</dbReference>
<dbReference type="InterPro" id="IPR058240">
    <property type="entry name" value="rSAM_sf"/>
</dbReference>
<comment type="function">
    <text evidence="4">May be a heme chaperone, appears to bind heme. Homologous bacterial proteins do not have oxygen-independent coproporphyrinogen-III oxidase activity. Binds 1 [4Fe-4S] cluster. The cluster is coordinated with 3 cysteines and an exchangeable S-adenosyl-L-methionine.</text>
</comment>
<evidence type="ECO:0000256" key="2">
    <source>
        <dbReference type="ARBA" id="ARBA00014678"/>
    </source>
</evidence>
<dbReference type="GO" id="GO:0051539">
    <property type="term" value="F:4 iron, 4 sulfur cluster binding"/>
    <property type="evidence" value="ECO:0000318"/>
    <property type="project" value="GO_Central"/>
</dbReference>
<dbReference type="AlphaFoldDB" id="A0A0Q3HE17"/>
<organism evidence="7">
    <name type="scientific">Brachypodium distachyon</name>
    <name type="common">Purple false brome</name>
    <name type="synonym">Trachynia distachya</name>
    <dbReference type="NCBI Taxonomy" id="15368"/>
    <lineage>
        <taxon>Eukaryota</taxon>
        <taxon>Viridiplantae</taxon>
        <taxon>Streptophyta</taxon>
        <taxon>Embryophyta</taxon>
        <taxon>Tracheophyta</taxon>
        <taxon>Spermatophyta</taxon>
        <taxon>Magnoliopsida</taxon>
        <taxon>Liliopsida</taxon>
        <taxon>Poales</taxon>
        <taxon>Poaceae</taxon>
        <taxon>BOP clade</taxon>
        <taxon>Pooideae</taxon>
        <taxon>Stipodae</taxon>
        <taxon>Brachypodieae</taxon>
        <taxon>Brachypodium</taxon>
    </lineage>
</organism>
<dbReference type="Proteomes" id="UP000008810">
    <property type="component" value="Chromosome 4"/>
</dbReference>
<dbReference type="SFLD" id="SFLDF00562">
    <property type="entry name" value="HemN-like__clustered_with_heat"/>
    <property type="match status" value="1"/>
</dbReference>
<evidence type="ECO:0000313" key="8">
    <source>
        <dbReference type="EnsemblPlants" id="KQJ91698"/>
    </source>
</evidence>
<dbReference type="Gramene" id="KQJ91698">
    <property type="protein sequence ID" value="KQJ91698"/>
    <property type="gene ID" value="BRADI_4g39227v3"/>
</dbReference>
<dbReference type="GO" id="GO:0004109">
    <property type="term" value="F:coproporphyrinogen oxidase activity"/>
    <property type="evidence" value="ECO:0007669"/>
    <property type="project" value="InterPro"/>
</dbReference>
<feature type="region of interest" description="Disordered" evidence="5">
    <location>
        <begin position="79"/>
        <end position="102"/>
    </location>
</feature>
<dbReference type="SUPFAM" id="SSF102114">
    <property type="entry name" value="Radical SAM enzymes"/>
    <property type="match status" value="1"/>
</dbReference>